<feature type="transmembrane region" description="Helical" evidence="7">
    <location>
        <begin position="761"/>
        <end position="781"/>
    </location>
</feature>
<dbReference type="AlphaFoldDB" id="A0A087T0P6"/>
<evidence type="ECO:0000256" key="4">
    <source>
        <dbReference type="ARBA" id="ARBA00023136"/>
    </source>
</evidence>
<dbReference type="GO" id="GO:0004930">
    <property type="term" value="F:G protein-coupled receptor activity"/>
    <property type="evidence" value="ECO:0007669"/>
    <property type="project" value="InterPro"/>
</dbReference>
<dbReference type="STRING" id="407821.A0A087T0P6"/>
<dbReference type="InterPro" id="IPR028082">
    <property type="entry name" value="Peripla_BP_I"/>
</dbReference>
<accession>A0A087T0P6</accession>
<keyword evidence="4 7" id="KW-0472">Membrane</keyword>
<dbReference type="PROSITE" id="PS50259">
    <property type="entry name" value="G_PROTEIN_RECEP_F3_4"/>
    <property type="match status" value="1"/>
</dbReference>
<evidence type="ECO:0000256" key="6">
    <source>
        <dbReference type="ARBA" id="ARBA00023180"/>
    </source>
</evidence>
<dbReference type="OMA" id="YVWIGTE"/>
<dbReference type="PANTHER" id="PTHR24060">
    <property type="entry name" value="METABOTROPIC GLUTAMATE RECEPTOR"/>
    <property type="match status" value="1"/>
</dbReference>
<dbReference type="Pfam" id="PF00003">
    <property type="entry name" value="7tm_3"/>
    <property type="match status" value="1"/>
</dbReference>
<evidence type="ECO:0000313" key="9">
    <source>
        <dbReference type="EMBL" id="KFM58685.1"/>
    </source>
</evidence>
<dbReference type="EMBL" id="KK112848">
    <property type="protein sequence ID" value="KFM58685.1"/>
    <property type="molecule type" value="Genomic_DNA"/>
</dbReference>
<feature type="transmembrane region" description="Helical" evidence="7">
    <location>
        <begin position="945"/>
        <end position="963"/>
    </location>
</feature>
<feature type="transmembrane region" description="Helical" evidence="7">
    <location>
        <begin position="793"/>
        <end position="814"/>
    </location>
</feature>
<name>A0A087T0P6_STEMI</name>
<keyword evidence="10" id="KW-1185">Reference proteome</keyword>
<dbReference type="SUPFAM" id="SSF53822">
    <property type="entry name" value="Periplasmic binding protein-like I"/>
    <property type="match status" value="2"/>
</dbReference>
<keyword evidence="2 7" id="KW-0812">Transmembrane</keyword>
<gene>
    <name evidence="9" type="ORF">X975_16993</name>
</gene>
<feature type="domain" description="G-protein coupled receptors family 3 profile" evidence="8">
    <location>
        <begin position="723"/>
        <end position="968"/>
    </location>
</feature>
<keyword evidence="6" id="KW-0325">Glycoprotein</keyword>
<dbReference type="Gene3D" id="3.40.50.2300">
    <property type="match status" value="4"/>
</dbReference>
<protein>
    <submittedName>
        <fullName evidence="9">Metabotropic glutamate receptor 3</fullName>
    </submittedName>
</protein>
<feature type="non-terminal residue" evidence="9">
    <location>
        <position position="1088"/>
    </location>
</feature>
<organism evidence="9 10">
    <name type="scientific">Stegodyphus mimosarum</name>
    <name type="common">African social velvet spider</name>
    <dbReference type="NCBI Taxonomy" id="407821"/>
    <lineage>
        <taxon>Eukaryota</taxon>
        <taxon>Metazoa</taxon>
        <taxon>Ecdysozoa</taxon>
        <taxon>Arthropoda</taxon>
        <taxon>Chelicerata</taxon>
        <taxon>Arachnida</taxon>
        <taxon>Araneae</taxon>
        <taxon>Araneomorphae</taxon>
        <taxon>Entelegynae</taxon>
        <taxon>Eresoidea</taxon>
        <taxon>Eresidae</taxon>
        <taxon>Stegodyphus</taxon>
    </lineage>
</organism>
<sequence length="1088" mass="121760">MGDFVWVTFENVDAFHQYPLVSLGSLMMQPSQASVFPFTQYLSSLSPRNNSRNPWFREYWQQVFKCRGAMCDETHPNLAEMALVQDSSISKVINSVLSIGVGLEALRQHLCPGIDHGLCSAMSDGQQIRDLLFNLTRDSSFTGADGKMLKFTQRRFSAGLLDVLNFRQVGSNAHAFVNVGKYSPDEGLFLNFSKIRTYNEYGKEVSLYDVKSTCESCKKESSNLFTSTMQIVPKQDFAVTVLMPVHKKGSTFFTCGEMRDEVMFHHLTAIAYAIDKINKNSTFMPGTEMGAIVFDYCERPQRGQDQLYSFFSKHNGELSNLRIKPKSVIAAVTYGTELSRESSPILDSMNIMQIATPIDRMESFENNDILYTAPSTMSQIQALLSILKKFGWEYVNVVYSNTDFGRAGYYQFSKGAKKRGICLANVVIVEPESEKESLLTNLQSGLNRDAKIVVSLVDDLPVVQKMITAIKISKVLTKYVWIGTETWGNDPMILNNLKDAHFDAITLKIESQDIPEFKKFYEGLTLWNHYPIPDAWFEEFWQNRFQCQLTNSAGVQKQYTPICTGKERLSSDELSHNEHIYQAIKTIESIAQGLHSYLNQKCPYGMAAMNIDDCGTDSRLELQKDIHIALHGAYSECQECGSSSTVFGYDVLQHSVARNGSNLHIQIGSWKDGILFIEDAKIMFSTEDIPKSKCKEECGNCMTQLGSKQSYLSSEEPIYANFQTVWGIIVTVLSVLGMVLVIICALYFLMSFPITVGTTVLGYMILFGLLLLYAVNFAFVLSPTEGTCGIRRFGLGLAYAVIFSGMLVKVMNTWRLMGYNGSRILSDGTRLSSPAGLLVIAVGLVIIQIVLSAAWLILMPPKTGAFEQVWRCAPPTTFEEGLVVSLIYVMLLLAITTLFALLTWQCQDNNRESRWILACAILVAVVWLAWTILSTQLSPHYRDTTIAAANLVNATIIMIFLYLRKVYLYSKLSRQARDQDLKAHLQPTTYSHSLYGSSQKTLSTLAPVLYGSQASLNTKKLYNGPSSRVELINCPEDNKSDSSGSVQVQATDLYPLDMYDGGSQFQPVTSLYGSNHTLVLDDTLTFAR</sequence>
<evidence type="ECO:0000256" key="5">
    <source>
        <dbReference type="ARBA" id="ARBA00023170"/>
    </source>
</evidence>
<reference evidence="9 10" key="1">
    <citation type="submission" date="2013-11" db="EMBL/GenBank/DDBJ databases">
        <title>Genome sequencing of Stegodyphus mimosarum.</title>
        <authorList>
            <person name="Bechsgaard J."/>
        </authorList>
    </citation>
    <scope>NUCLEOTIDE SEQUENCE [LARGE SCALE GENOMIC DNA]</scope>
</reference>
<keyword evidence="5 9" id="KW-0675">Receptor</keyword>
<evidence type="ECO:0000256" key="7">
    <source>
        <dbReference type="SAM" id="Phobius"/>
    </source>
</evidence>
<evidence type="ECO:0000256" key="2">
    <source>
        <dbReference type="ARBA" id="ARBA00022692"/>
    </source>
</evidence>
<feature type="transmembrane region" description="Helical" evidence="7">
    <location>
        <begin position="835"/>
        <end position="858"/>
    </location>
</feature>
<dbReference type="Proteomes" id="UP000054359">
    <property type="component" value="Unassembled WGS sequence"/>
</dbReference>
<dbReference type="InterPro" id="IPR050726">
    <property type="entry name" value="mGluR"/>
</dbReference>
<evidence type="ECO:0000256" key="1">
    <source>
        <dbReference type="ARBA" id="ARBA00004141"/>
    </source>
</evidence>
<dbReference type="InterPro" id="IPR017978">
    <property type="entry name" value="GPCR_3_C"/>
</dbReference>
<evidence type="ECO:0000259" key="8">
    <source>
        <dbReference type="PROSITE" id="PS50259"/>
    </source>
</evidence>
<keyword evidence="3 7" id="KW-1133">Transmembrane helix</keyword>
<dbReference type="Pfam" id="PF01094">
    <property type="entry name" value="ANF_receptor"/>
    <property type="match status" value="1"/>
</dbReference>
<feature type="transmembrane region" description="Helical" evidence="7">
    <location>
        <begin position="882"/>
        <end position="903"/>
    </location>
</feature>
<feature type="transmembrane region" description="Helical" evidence="7">
    <location>
        <begin position="915"/>
        <end position="933"/>
    </location>
</feature>
<dbReference type="CDD" id="cd13953">
    <property type="entry name" value="7tm_classC_mGluR-like"/>
    <property type="match status" value="1"/>
</dbReference>
<evidence type="ECO:0000256" key="3">
    <source>
        <dbReference type="ARBA" id="ARBA00022989"/>
    </source>
</evidence>
<dbReference type="InterPro" id="IPR000337">
    <property type="entry name" value="GPCR_3"/>
</dbReference>
<dbReference type="InterPro" id="IPR001828">
    <property type="entry name" value="ANF_lig-bd_rcpt"/>
</dbReference>
<dbReference type="OrthoDB" id="6366218at2759"/>
<feature type="transmembrane region" description="Helical" evidence="7">
    <location>
        <begin position="725"/>
        <end position="749"/>
    </location>
</feature>
<proteinExistence type="predicted"/>
<evidence type="ECO:0000313" key="10">
    <source>
        <dbReference type="Proteomes" id="UP000054359"/>
    </source>
</evidence>
<dbReference type="PRINTS" id="PR00248">
    <property type="entry name" value="GPCRMGR"/>
</dbReference>
<dbReference type="GO" id="GO:0016020">
    <property type="term" value="C:membrane"/>
    <property type="evidence" value="ECO:0007669"/>
    <property type="project" value="UniProtKB-SubCell"/>
</dbReference>
<comment type="subcellular location">
    <subcellularLocation>
        <location evidence="1">Membrane</location>
        <topology evidence="1">Multi-pass membrane protein</topology>
    </subcellularLocation>
</comment>